<keyword evidence="1 5" id="KW-0378">Hydrolase</keyword>
<evidence type="ECO:0000259" key="4">
    <source>
        <dbReference type="PROSITE" id="PS51781"/>
    </source>
</evidence>
<evidence type="ECO:0000313" key="5">
    <source>
        <dbReference type="EMBL" id="MDF9409796.1"/>
    </source>
</evidence>
<dbReference type="InterPro" id="IPR021731">
    <property type="entry name" value="AMIN_dom"/>
</dbReference>
<sequence>MHLKNRLPFVFFVSLVLTLFLGIFLAYPDISAAGEIAVVKVDVANIRTGPGTDNSVFSQVGLAERLPVLGKSGDWCQVRISDGSTGWVAGWLVALETTGTTPEPSRSGEDSGSLKTAVVTGSVVNIRSGPGTSNGVIGQVNQGNTLSILEQSGDWYRVKLSSGSTGWVAGWLVSVRSAPAQTSPPVNQDTGGKTPGDNSGKADNQSGKALSLNVSDSGGKTSATLKASAPFNYSSFFLNNPDRLVVDMQGVTPGDLPLNTTVDSKSVSQVRVGYFQKNPDVTRLVFELKGGAQYLASLSTDQKTLTVETYIPNVSGSYRGKIITIDPGHGGSDPGAIGAGGTKEKEVTLDIANRIARILEANGAKVVMARSGDTDDDLYERTDKANNAKSDVFVSIHINANNDKSIGGTTTYIYSGTGARVQESDRLARCVQAEMIKTLGLRDIGVKSANFAVLRTSNMPAILVEVAFISNAAEEKLMRTDSFRSKAAEAIARGIGLYFAQRRTA</sequence>
<evidence type="ECO:0000256" key="2">
    <source>
        <dbReference type="ARBA" id="ARBA00023316"/>
    </source>
</evidence>
<organism evidence="5 6">
    <name type="scientific">Pelotomaculum isophthalicicum JI</name>
    <dbReference type="NCBI Taxonomy" id="947010"/>
    <lineage>
        <taxon>Bacteria</taxon>
        <taxon>Bacillati</taxon>
        <taxon>Bacillota</taxon>
        <taxon>Clostridia</taxon>
        <taxon>Eubacteriales</taxon>
        <taxon>Desulfotomaculaceae</taxon>
        <taxon>Pelotomaculum</taxon>
    </lineage>
</organism>
<accession>A0A9X4H4G7</accession>
<dbReference type="CDD" id="cd02696">
    <property type="entry name" value="MurNAc-LAA"/>
    <property type="match status" value="1"/>
</dbReference>
<evidence type="ECO:0000313" key="6">
    <source>
        <dbReference type="Proteomes" id="UP001154312"/>
    </source>
</evidence>
<dbReference type="PROSITE" id="PS51781">
    <property type="entry name" value="SH3B"/>
    <property type="match status" value="2"/>
</dbReference>
<feature type="compositionally biased region" description="Polar residues" evidence="3">
    <location>
        <begin position="201"/>
        <end position="215"/>
    </location>
</feature>
<keyword evidence="6" id="KW-1185">Reference proteome</keyword>
<proteinExistence type="predicted"/>
<feature type="domain" description="SH3b" evidence="4">
    <location>
        <begin position="114"/>
        <end position="177"/>
    </location>
</feature>
<dbReference type="GO" id="GO:0009253">
    <property type="term" value="P:peptidoglycan catabolic process"/>
    <property type="evidence" value="ECO:0007669"/>
    <property type="project" value="InterPro"/>
</dbReference>
<dbReference type="InterPro" id="IPR003646">
    <property type="entry name" value="SH3-like_bac-type"/>
</dbReference>
<dbReference type="Pfam" id="PF11741">
    <property type="entry name" value="AMIN"/>
    <property type="match status" value="1"/>
</dbReference>
<dbReference type="PANTHER" id="PTHR30404">
    <property type="entry name" value="N-ACETYLMURAMOYL-L-ALANINE AMIDASE"/>
    <property type="match status" value="1"/>
</dbReference>
<feature type="region of interest" description="Disordered" evidence="3">
    <location>
        <begin position="179"/>
        <end position="215"/>
    </location>
</feature>
<dbReference type="Gene3D" id="2.60.40.3500">
    <property type="match status" value="1"/>
</dbReference>
<dbReference type="Pfam" id="PF01520">
    <property type="entry name" value="Amidase_3"/>
    <property type="match status" value="1"/>
</dbReference>
<dbReference type="InterPro" id="IPR050695">
    <property type="entry name" value="N-acetylmuramoyl_amidase_3"/>
</dbReference>
<dbReference type="Pfam" id="PF08239">
    <property type="entry name" value="SH3_3"/>
    <property type="match status" value="2"/>
</dbReference>
<dbReference type="SMART" id="SM00646">
    <property type="entry name" value="Ami_3"/>
    <property type="match status" value="1"/>
</dbReference>
<protein>
    <submittedName>
        <fullName evidence="5">N-acetylmuramoyl-L-alanine amidase</fullName>
        <ecNumber evidence="5">3.5.1.28</ecNumber>
    </submittedName>
</protein>
<keyword evidence="2" id="KW-0961">Cell wall biogenesis/degradation</keyword>
<feature type="compositionally biased region" description="Polar residues" evidence="3">
    <location>
        <begin position="179"/>
        <end position="191"/>
    </location>
</feature>
<evidence type="ECO:0000256" key="3">
    <source>
        <dbReference type="SAM" id="MobiDB-lite"/>
    </source>
</evidence>
<dbReference type="InterPro" id="IPR002508">
    <property type="entry name" value="MurNAc-LAA_cat"/>
</dbReference>
<name>A0A9X4H4G7_9FIRM</name>
<dbReference type="AlphaFoldDB" id="A0A9X4H4G7"/>
<dbReference type="RefSeq" id="WP_277445304.1">
    <property type="nucleotide sequence ID" value="NZ_JAKOAV010000043.1"/>
</dbReference>
<dbReference type="EMBL" id="JAKOAV010000043">
    <property type="protein sequence ID" value="MDF9409796.1"/>
    <property type="molecule type" value="Genomic_DNA"/>
</dbReference>
<gene>
    <name evidence="5" type="ORF">L7E55_15810</name>
</gene>
<feature type="domain" description="SH3b" evidence="4">
    <location>
        <begin position="34"/>
        <end position="96"/>
    </location>
</feature>
<dbReference type="Proteomes" id="UP001154312">
    <property type="component" value="Unassembled WGS sequence"/>
</dbReference>
<evidence type="ECO:0000256" key="1">
    <source>
        <dbReference type="ARBA" id="ARBA00022801"/>
    </source>
</evidence>
<dbReference type="Gene3D" id="3.40.630.40">
    <property type="entry name" value="Zn-dependent exopeptidases"/>
    <property type="match status" value="1"/>
</dbReference>
<comment type="caution">
    <text evidence="5">The sequence shown here is derived from an EMBL/GenBank/DDBJ whole genome shotgun (WGS) entry which is preliminary data.</text>
</comment>
<dbReference type="Gene3D" id="2.30.30.40">
    <property type="entry name" value="SH3 Domains"/>
    <property type="match status" value="2"/>
</dbReference>
<dbReference type="GO" id="GO:0008745">
    <property type="term" value="F:N-acetylmuramoyl-L-alanine amidase activity"/>
    <property type="evidence" value="ECO:0007669"/>
    <property type="project" value="UniProtKB-EC"/>
</dbReference>
<dbReference type="GO" id="GO:0071555">
    <property type="term" value="P:cell wall organization"/>
    <property type="evidence" value="ECO:0007669"/>
    <property type="project" value="UniProtKB-KW"/>
</dbReference>
<dbReference type="SMART" id="SM00287">
    <property type="entry name" value="SH3b"/>
    <property type="match status" value="2"/>
</dbReference>
<reference evidence="5" key="1">
    <citation type="submission" date="2022-02" db="EMBL/GenBank/DDBJ databases">
        <authorList>
            <person name="Leng L."/>
        </authorList>
    </citation>
    <scope>NUCLEOTIDE SEQUENCE</scope>
    <source>
        <strain evidence="5">JI</strain>
    </source>
</reference>
<dbReference type="SUPFAM" id="SSF53187">
    <property type="entry name" value="Zn-dependent exopeptidases"/>
    <property type="match status" value="1"/>
</dbReference>
<dbReference type="EC" id="3.5.1.28" evidence="5"/>
<dbReference type="GO" id="GO:0030288">
    <property type="term" value="C:outer membrane-bounded periplasmic space"/>
    <property type="evidence" value="ECO:0007669"/>
    <property type="project" value="TreeGrafter"/>
</dbReference>
<dbReference type="PANTHER" id="PTHR30404:SF0">
    <property type="entry name" value="N-ACETYLMURAMOYL-L-ALANINE AMIDASE AMIC"/>
    <property type="match status" value="1"/>
</dbReference>